<reference evidence="4 5" key="1">
    <citation type="submission" date="2017-07" db="EMBL/GenBank/DDBJ databases">
        <title>An improved, manually edited Actinidia chinensis var. chinensis (kiwifruit) genome highlights the challenges associated with draft genomes and gene prediction in plants.</title>
        <authorList>
            <person name="Pilkington S."/>
            <person name="Crowhurst R."/>
            <person name="Hilario E."/>
            <person name="Nardozza S."/>
            <person name="Fraser L."/>
            <person name="Peng Y."/>
            <person name="Gunaseelan K."/>
            <person name="Simpson R."/>
            <person name="Tahir J."/>
            <person name="Deroles S."/>
            <person name="Templeton K."/>
            <person name="Luo Z."/>
            <person name="Davy M."/>
            <person name="Cheng C."/>
            <person name="Mcneilage M."/>
            <person name="Scaglione D."/>
            <person name="Liu Y."/>
            <person name="Zhang Q."/>
            <person name="Datson P."/>
            <person name="De Silva N."/>
            <person name="Gardiner S."/>
            <person name="Bassett H."/>
            <person name="Chagne D."/>
            <person name="Mccallum J."/>
            <person name="Dzierzon H."/>
            <person name="Deng C."/>
            <person name="Wang Y.-Y."/>
            <person name="Barron N."/>
            <person name="Manako K."/>
            <person name="Bowen J."/>
            <person name="Foster T."/>
            <person name="Erridge Z."/>
            <person name="Tiffin H."/>
            <person name="Waite C."/>
            <person name="Davies K."/>
            <person name="Grierson E."/>
            <person name="Laing W."/>
            <person name="Kirk R."/>
            <person name="Chen X."/>
            <person name="Wood M."/>
            <person name="Montefiori M."/>
            <person name="Brummell D."/>
            <person name="Schwinn K."/>
            <person name="Catanach A."/>
            <person name="Fullerton C."/>
            <person name="Li D."/>
            <person name="Meiyalaghan S."/>
            <person name="Nieuwenhuizen N."/>
            <person name="Read N."/>
            <person name="Prakash R."/>
            <person name="Hunter D."/>
            <person name="Zhang H."/>
            <person name="Mckenzie M."/>
            <person name="Knabel M."/>
            <person name="Harris A."/>
            <person name="Allan A."/>
            <person name="Chen A."/>
            <person name="Janssen B."/>
            <person name="Plunkett B."/>
            <person name="Dwamena C."/>
            <person name="Voogd C."/>
            <person name="Leif D."/>
            <person name="Lafferty D."/>
            <person name="Souleyre E."/>
            <person name="Varkonyi-Gasic E."/>
            <person name="Gambi F."/>
            <person name="Hanley J."/>
            <person name="Yao J.-L."/>
            <person name="Cheung J."/>
            <person name="David K."/>
            <person name="Warren B."/>
            <person name="Marsh K."/>
            <person name="Snowden K."/>
            <person name="Lin-Wang K."/>
            <person name="Brian L."/>
            <person name="Martinez-Sanchez M."/>
            <person name="Wang M."/>
            <person name="Ileperuma N."/>
            <person name="Macnee N."/>
            <person name="Campin R."/>
            <person name="Mcatee P."/>
            <person name="Drummond R."/>
            <person name="Espley R."/>
            <person name="Ireland H."/>
            <person name="Wu R."/>
            <person name="Atkinson R."/>
            <person name="Karunairetnam S."/>
            <person name="Bulley S."/>
            <person name="Chunkath S."/>
            <person name="Hanley Z."/>
            <person name="Storey R."/>
            <person name="Thrimawithana A."/>
            <person name="Thomson S."/>
            <person name="David C."/>
            <person name="Testolin R."/>
        </authorList>
    </citation>
    <scope>NUCLEOTIDE SEQUENCE [LARGE SCALE GENOMIC DNA]</scope>
    <source>
        <strain evidence="5">cv. Red5</strain>
        <tissue evidence="4">Young leaf</tissue>
    </source>
</reference>
<organism evidence="4 5">
    <name type="scientific">Actinidia chinensis var. chinensis</name>
    <name type="common">Chinese soft-hair kiwi</name>
    <dbReference type="NCBI Taxonomy" id="1590841"/>
    <lineage>
        <taxon>Eukaryota</taxon>
        <taxon>Viridiplantae</taxon>
        <taxon>Streptophyta</taxon>
        <taxon>Embryophyta</taxon>
        <taxon>Tracheophyta</taxon>
        <taxon>Spermatophyta</taxon>
        <taxon>Magnoliopsida</taxon>
        <taxon>eudicotyledons</taxon>
        <taxon>Gunneridae</taxon>
        <taxon>Pentapetalae</taxon>
        <taxon>asterids</taxon>
        <taxon>Ericales</taxon>
        <taxon>Actinidiaceae</taxon>
        <taxon>Actinidia</taxon>
    </lineage>
</organism>
<dbReference type="InterPro" id="IPR038514">
    <property type="entry name" value="AAR2_C_sf"/>
</dbReference>
<dbReference type="EMBL" id="NKQK01000005">
    <property type="protein sequence ID" value="PSS30617.1"/>
    <property type="molecule type" value="Genomic_DNA"/>
</dbReference>
<dbReference type="FunFam" id="1.25.40.550:FF:000002">
    <property type="entry name" value="AAR2 protein family"/>
    <property type="match status" value="1"/>
</dbReference>
<evidence type="ECO:0000313" key="5">
    <source>
        <dbReference type="Proteomes" id="UP000241394"/>
    </source>
</evidence>
<dbReference type="InterPro" id="IPR033647">
    <property type="entry name" value="Aar2_N"/>
</dbReference>
<protein>
    <recommendedName>
        <fullName evidence="6">Protein AAR2 homolog</fullName>
    </recommendedName>
</protein>
<dbReference type="Gene3D" id="2.60.34.20">
    <property type="match status" value="1"/>
</dbReference>
<dbReference type="CDD" id="cd13777">
    <property type="entry name" value="Aar2_N"/>
    <property type="match status" value="1"/>
</dbReference>
<evidence type="ECO:0000256" key="1">
    <source>
        <dbReference type="ARBA" id="ARBA00006281"/>
    </source>
</evidence>
<dbReference type="Gramene" id="PSS30617">
    <property type="protein sequence ID" value="PSS30617"/>
    <property type="gene ID" value="CEY00_Acc05903"/>
</dbReference>
<name>A0A2R6RKR0_ACTCC</name>
<dbReference type="InterPro" id="IPR038516">
    <property type="entry name" value="AAR2_N_sf"/>
</dbReference>
<dbReference type="GO" id="GO:0010445">
    <property type="term" value="C:nuclear dicing body"/>
    <property type="evidence" value="ECO:0007669"/>
    <property type="project" value="EnsemblPlants"/>
</dbReference>
<dbReference type="Pfam" id="PF05282">
    <property type="entry name" value="AAR2"/>
    <property type="match status" value="1"/>
</dbReference>
<sequence length="440" mass="49860">MDPETALGLVKHGATLLLLDVPQYTLVGIDTQMFSVGPAFNGIKMIPPGPHFVYYSSSNREGNEFSPIIGFFVDASPSEVIVRKWDQQEEKLVKLSEDEEERYCQAVKSLEFDRQLGPYTLSQYGDWKRLSNYITKNTIERIEPIGGEITVACESEMVGNIPKTSMEKAFAEQVRNSNFSRSVDKSQRRGCYYTPIPRVIKQKGIHGQELTCLNLDKTQLLESILMKDYGGCEDLILGELQFAFVAFLMGQSLEAFFQWKSLVSLFLGCTEAPLHTRSQLFTKFIKVIYYQLKYGFQKERTDTGGAEKCALTLLDESWLSSDSFLHHLCKDFFLLVLEAPVINGDILSWTRKFKELLEDTLGWDFQPKSAVDGTYYEEDDEKATNLVSRGSGSFTMSAFNHSDVSYHGTYCLPYFLQIIAHHAQREENTSSGSCCEVIVN</sequence>
<feature type="domain" description="AAR2 N-terminal" evidence="3">
    <location>
        <begin position="13"/>
        <end position="144"/>
    </location>
</feature>
<dbReference type="Proteomes" id="UP000241394">
    <property type="component" value="Chromosome LG5"/>
</dbReference>
<evidence type="ECO:0000259" key="2">
    <source>
        <dbReference type="Pfam" id="PF05282"/>
    </source>
</evidence>
<evidence type="ECO:0000259" key="3">
    <source>
        <dbReference type="Pfam" id="PF20981"/>
    </source>
</evidence>
<dbReference type="CDD" id="cd13778">
    <property type="entry name" value="Aar2_C"/>
    <property type="match status" value="1"/>
</dbReference>
<reference evidence="5" key="2">
    <citation type="journal article" date="2018" name="BMC Genomics">
        <title>A manually annotated Actinidia chinensis var. chinensis (kiwifruit) genome highlights the challenges associated with draft genomes and gene prediction in plants.</title>
        <authorList>
            <person name="Pilkington S.M."/>
            <person name="Crowhurst R."/>
            <person name="Hilario E."/>
            <person name="Nardozza S."/>
            <person name="Fraser L."/>
            <person name="Peng Y."/>
            <person name="Gunaseelan K."/>
            <person name="Simpson R."/>
            <person name="Tahir J."/>
            <person name="Deroles S.C."/>
            <person name="Templeton K."/>
            <person name="Luo Z."/>
            <person name="Davy M."/>
            <person name="Cheng C."/>
            <person name="McNeilage M."/>
            <person name="Scaglione D."/>
            <person name="Liu Y."/>
            <person name="Zhang Q."/>
            <person name="Datson P."/>
            <person name="De Silva N."/>
            <person name="Gardiner S.E."/>
            <person name="Bassett H."/>
            <person name="Chagne D."/>
            <person name="McCallum J."/>
            <person name="Dzierzon H."/>
            <person name="Deng C."/>
            <person name="Wang Y.Y."/>
            <person name="Barron L."/>
            <person name="Manako K."/>
            <person name="Bowen J."/>
            <person name="Foster T.M."/>
            <person name="Erridge Z.A."/>
            <person name="Tiffin H."/>
            <person name="Waite C.N."/>
            <person name="Davies K.M."/>
            <person name="Grierson E.P."/>
            <person name="Laing W.A."/>
            <person name="Kirk R."/>
            <person name="Chen X."/>
            <person name="Wood M."/>
            <person name="Montefiori M."/>
            <person name="Brummell D.A."/>
            <person name="Schwinn K.E."/>
            <person name="Catanach A."/>
            <person name="Fullerton C."/>
            <person name="Li D."/>
            <person name="Meiyalaghan S."/>
            <person name="Nieuwenhuizen N."/>
            <person name="Read N."/>
            <person name="Prakash R."/>
            <person name="Hunter D."/>
            <person name="Zhang H."/>
            <person name="McKenzie M."/>
            <person name="Knabel M."/>
            <person name="Harris A."/>
            <person name="Allan A.C."/>
            <person name="Gleave A."/>
            <person name="Chen A."/>
            <person name="Janssen B.J."/>
            <person name="Plunkett B."/>
            <person name="Ampomah-Dwamena C."/>
            <person name="Voogd C."/>
            <person name="Leif D."/>
            <person name="Lafferty D."/>
            <person name="Souleyre E.J.F."/>
            <person name="Varkonyi-Gasic E."/>
            <person name="Gambi F."/>
            <person name="Hanley J."/>
            <person name="Yao J.L."/>
            <person name="Cheung J."/>
            <person name="David K.M."/>
            <person name="Warren B."/>
            <person name="Marsh K."/>
            <person name="Snowden K.C."/>
            <person name="Lin-Wang K."/>
            <person name="Brian L."/>
            <person name="Martinez-Sanchez M."/>
            <person name="Wang M."/>
            <person name="Ileperuma N."/>
            <person name="Macnee N."/>
            <person name="Campin R."/>
            <person name="McAtee P."/>
            <person name="Drummond R.S.M."/>
            <person name="Espley R.V."/>
            <person name="Ireland H.S."/>
            <person name="Wu R."/>
            <person name="Atkinson R.G."/>
            <person name="Karunairetnam S."/>
            <person name="Bulley S."/>
            <person name="Chunkath S."/>
            <person name="Hanley Z."/>
            <person name="Storey R."/>
            <person name="Thrimawithana A.H."/>
            <person name="Thomson S."/>
            <person name="David C."/>
            <person name="Testolin R."/>
            <person name="Huang H."/>
            <person name="Hellens R.P."/>
            <person name="Schaffer R.J."/>
        </authorList>
    </citation>
    <scope>NUCLEOTIDE SEQUENCE [LARGE SCALE GENOMIC DNA]</scope>
    <source>
        <strain evidence="5">cv. Red5</strain>
    </source>
</reference>
<dbReference type="OrthoDB" id="201752at2759"/>
<comment type="similarity">
    <text evidence="1">Belongs to the AAR2 family.</text>
</comment>
<dbReference type="PANTHER" id="PTHR12689">
    <property type="entry name" value="A1 CISTRON SPLICING FACTOR AAR2-RELATED"/>
    <property type="match status" value="1"/>
</dbReference>
<dbReference type="InterPro" id="IPR007946">
    <property type="entry name" value="AAR2"/>
</dbReference>
<accession>A0A2R6RKR0</accession>
<dbReference type="OMA" id="VWQSGGL"/>
<dbReference type="Pfam" id="PF20981">
    <property type="entry name" value="AAR2_1st"/>
    <property type="match status" value="1"/>
</dbReference>
<feature type="domain" description="AAR2 C-terminal" evidence="2">
    <location>
        <begin position="193"/>
        <end position="366"/>
    </location>
</feature>
<dbReference type="GO" id="GO:0000244">
    <property type="term" value="P:spliceosomal tri-snRNP complex assembly"/>
    <property type="evidence" value="ECO:0007669"/>
    <property type="project" value="TreeGrafter"/>
</dbReference>
<keyword evidence="5" id="KW-1185">Reference proteome</keyword>
<dbReference type="STRING" id="1590841.A0A2R6RKR0"/>
<dbReference type="Gene3D" id="1.25.40.550">
    <property type="entry name" value="Aar2, C-terminal domain-like"/>
    <property type="match status" value="1"/>
</dbReference>
<dbReference type="PANTHER" id="PTHR12689:SF4">
    <property type="entry name" value="PROTEIN AAR2 HOMOLOG"/>
    <property type="match status" value="1"/>
</dbReference>
<proteinExistence type="inferred from homology"/>
<evidence type="ECO:0008006" key="6">
    <source>
        <dbReference type="Google" id="ProtNLM"/>
    </source>
</evidence>
<evidence type="ECO:0000313" key="4">
    <source>
        <dbReference type="EMBL" id="PSS30617.1"/>
    </source>
</evidence>
<gene>
    <name evidence="4" type="ORF">CEY00_Acc05903</name>
</gene>
<dbReference type="FunFam" id="2.60.34.20:FF:000001">
    <property type="entry name" value="protein AAR2 homolog"/>
    <property type="match status" value="1"/>
</dbReference>
<comment type="caution">
    <text evidence="4">The sequence shown here is derived from an EMBL/GenBank/DDBJ whole genome shotgun (WGS) entry which is preliminary data.</text>
</comment>
<dbReference type="AlphaFoldDB" id="A0A2R6RKR0"/>
<dbReference type="FunCoup" id="A0A2R6RKR0">
    <property type="interactions" value="4641"/>
</dbReference>
<dbReference type="GO" id="GO:0070877">
    <property type="term" value="C:microprocessor complex"/>
    <property type="evidence" value="ECO:0007669"/>
    <property type="project" value="EnsemblPlants"/>
</dbReference>
<dbReference type="InterPro" id="IPR033648">
    <property type="entry name" value="AAR2_C"/>
</dbReference>
<dbReference type="InParanoid" id="A0A2R6RKR0"/>